<dbReference type="PANTHER" id="PTHR12683">
    <property type="entry name" value="CDK-ACTIVATING KINASE ASSEMBLY FACTOR MAT1"/>
    <property type="match status" value="1"/>
</dbReference>
<dbReference type="SUPFAM" id="SSF57850">
    <property type="entry name" value="RING/U-box"/>
    <property type="match status" value="1"/>
</dbReference>
<feature type="domain" description="RING-type" evidence="11">
    <location>
        <begin position="36"/>
        <end position="78"/>
    </location>
</feature>
<keyword evidence="6" id="KW-0539">Nucleus</keyword>
<dbReference type="Gene3D" id="3.30.40.10">
    <property type="entry name" value="Zinc/RING finger domain, C3HC4 (zinc finger)"/>
    <property type="match status" value="1"/>
</dbReference>
<dbReference type="GO" id="GO:0006289">
    <property type="term" value="P:nucleotide-excision repair"/>
    <property type="evidence" value="ECO:0007669"/>
    <property type="project" value="InterPro"/>
</dbReference>
<evidence type="ECO:0000313" key="13">
    <source>
        <dbReference type="Proteomes" id="UP001201980"/>
    </source>
</evidence>
<feature type="region of interest" description="Disordered" evidence="10">
    <location>
        <begin position="1"/>
        <end position="32"/>
    </location>
</feature>
<evidence type="ECO:0000256" key="8">
    <source>
        <dbReference type="ARBA" id="ARBA00033277"/>
    </source>
</evidence>
<evidence type="ECO:0000256" key="1">
    <source>
        <dbReference type="ARBA" id="ARBA00004123"/>
    </source>
</evidence>
<evidence type="ECO:0000256" key="3">
    <source>
        <dbReference type="ARBA" id="ARBA00022723"/>
    </source>
</evidence>
<keyword evidence="5" id="KW-0862">Zinc</keyword>
<organism evidence="12 13">
    <name type="scientific">Zalerion maritima</name>
    <dbReference type="NCBI Taxonomy" id="339359"/>
    <lineage>
        <taxon>Eukaryota</taxon>
        <taxon>Fungi</taxon>
        <taxon>Dikarya</taxon>
        <taxon>Ascomycota</taxon>
        <taxon>Pezizomycotina</taxon>
        <taxon>Sordariomycetes</taxon>
        <taxon>Lulworthiomycetidae</taxon>
        <taxon>Lulworthiales</taxon>
        <taxon>Lulworthiaceae</taxon>
        <taxon>Zalerion</taxon>
    </lineage>
</organism>
<dbReference type="Proteomes" id="UP001201980">
    <property type="component" value="Unassembled WGS sequence"/>
</dbReference>
<dbReference type="InterPro" id="IPR013083">
    <property type="entry name" value="Znf_RING/FYVE/PHD"/>
</dbReference>
<feature type="compositionally biased region" description="Basic and acidic residues" evidence="10">
    <location>
        <begin position="182"/>
        <end position="210"/>
    </location>
</feature>
<dbReference type="GO" id="GO:0006357">
    <property type="term" value="P:regulation of transcription by RNA polymerase II"/>
    <property type="evidence" value="ECO:0007669"/>
    <property type="project" value="TreeGrafter"/>
</dbReference>
<dbReference type="PROSITE" id="PS50089">
    <property type="entry name" value="ZF_RING_2"/>
    <property type="match status" value="1"/>
</dbReference>
<dbReference type="AlphaFoldDB" id="A0AAD5RLY3"/>
<dbReference type="CDD" id="cd16573">
    <property type="entry name" value="RING-HC_TFB3-like"/>
    <property type="match status" value="1"/>
</dbReference>
<evidence type="ECO:0000256" key="7">
    <source>
        <dbReference type="ARBA" id="ARBA00029873"/>
    </source>
</evidence>
<dbReference type="Pfam" id="PF06391">
    <property type="entry name" value="MAT1"/>
    <property type="match status" value="1"/>
</dbReference>
<evidence type="ECO:0000256" key="4">
    <source>
        <dbReference type="ARBA" id="ARBA00022771"/>
    </source>
</evidence>
<evidence type="ECO:0000256" key="2">
    <source>
        <dbReference type="ARBA" id="ARBA00022257"/>
    </source>
</evidence>
<keyword evidence="4 9" id="KW-0863">Zinc-finger</keyword>
<keyword evidence="13" id="KW-1185">Reference proteome</keyword>
<name>A0AAD5RLY3_9PEZI</name>
<dbReference type="EMBL" id="JAKWBI020000245">
    <property type="protein sequence ID" value="KAJ2898081.1"/>
    <property type="molecule type" value="Genomic_DNA"/>
</dbReference>
<comment type="subcellular location">
    <subcellularLocation>
        <location evidence="1">Nucleus</location>
    </subcellularLocation>
</comment>
<dbReference type="InterPro" id="IPR015877">
    <property type="entry name" value="MAT1_centre"/>
</dbReference>
<dbReference type="PROSITE" id="PS00518">
    <property type="entry name" value="ZF_RING_1"/>
    <property type="match status" value="1"/>
</dbReference>
<dbReference type="GO" id="GO:0005675">
    <property type="term" value="C:transcription factor TFIIH holo complex"/>
    <property type="evidence" value="ECO:0007669"/>
    <property type="project" value="InterPro"/>
</dbReference>
<dbReference type="InterPro" id="IPR001841">
    <property type="entry name" value="Znf_RING"/>
</dbReference>
<dbReference type="NCBIfam" id="TIGR00570">
    <property type="entry name" value="cdk7"/>
    <property type="match status" value="1"/>
</dbReference>
<dbReference type="InterPro" id="IPR017907">
    <property type="entry name" value="Znf_RING_CS"/>
</dbReference>
<keyword evidence="3" id="KW-0479">Metal-binding</keyword>
<evidence type="ECO:0000256" key="5">
    <source>
        <dbReference type="ARBA" id="ARBA00022833"/>
    </source>
</evidence>
<evidence type="ECO:0000256" key="9">
    <source>
        <dbReference type="PROSITE-ProRule" id="PRU00175"/>
    </source>
</evidence>
<keyword evidence="12" id="KW-0418">Kinase</keyword>
<feature type="region of interest" description="Disordered" evidence="10">
    <location>
        <begin position="182"/>
        <end position="212"/>
    </location>
</feature>
<gene>
    <name evidence="12" type="ORF">MKZ38_004193</name>
</gene>
<feature type="compositionally biased region" description="Low complexity" evidence="10">
    <location>
        <begin position="13"/>
        <end position="23"/>
    </location>
</feature>
<feature type="compositionally biased region" description="Basic and acidic residues" evidence="10">
    <location>
        <begin position="363"/>
        <end position="374"/>
    </location>
</feature>
<comment type="caution">
    <text evidence="12">The sequence shown here is derived from an EMBL/GenBank/DDBJ whole genome shotgun (WGS) entry which is preliminary data.</text>
</comment>
<reference evidence="12" key="1">
    <citation type="submission" date="2022-07" db="EMBL/GenBank/DDBJ databases">
        <title>Draft genome sequence of Zalerion maritima ATCC 34329, a (micro)plastics degrading marine fungus.</title>
        <authorList>
            <person name="Paco A."/>
            <person name="Goncalves M.F.M."/>
            <person name="Rocha-Santos T.A.P."/>
            <person name="Alves A."/>
        </authorList>
    </citation>
    <scope>NUCLEOTIDE SEQUENCE</scope>
    <source>
        <strain evidence="12">ATCC 34329</strain>
    </source>
</reference>
<dbReference type="Pfam" id="PF17121">
    <property type="entry name" value="zf-C3HC4_5"/>
    <property type="match status" value="1"/>
</dbReference>
<evidence type="ECO:0000256" key="10">
    <source>
        <dbReference type="SAM" id="MobiDB-lite"/>
    </source>
</evidence>
<dbReference type="GO" id="GO:0016301">
    <property type="term" value="F:kinase activity"/>
    <property type="evidence" value="ECO:0007669"/>
    <property type="project" value="UniProtKB-KW"/>
</dbReference>
<dbReference type="InterPro" id="IPR004575">
    <property type="entry name" value="MAT1/Tfb3"/>
</dbReference>
<accession>A0AAD5RLY3</accession>
<dbReference type="GO" id="GO:0061575">
    <property type="term" value="F:cyclin-dependent protein serine/threonine kinase activator activity"/>
    <property type="evidence" value="ECO:0007669"/>
    <property type="project" value="InterPro"/>
</dbReference>
<dbReference type="PANTHER" id="PTHR12683:SF13">
    <property type="entry name" value="CDK-ACTIVATING KINASE ASSEMBLY FACTOR MAT1"/>
    <property type="match status" value="1"/>
</dbReference>
<keyword evidence="12" id="KW-0808">Transferase</keyword>
<feature type="region of interest" description="Disordered" evidence="10">
    <location>
        <begin position="351"/>
        <end position="391"/>
    </location>
</feature>
<sequence>MPPKSLPARSGPTTAAAAVTETTPNGPSSTNSDEMCPVCKTLRYLNKDMLFLISPECYHPMCTVCVDRLFETGPAQCPYAGCLKTLRRKQFREAFFGDLSIEREVDIRRRVAAVFNKRESDFETLRDYNDYLEMVECLIFDLTSGDEVARQKAEGKLMDWERQHKEEIEAIKRARGDEKELRRVRMQQEKDEERRRREMMAKEDAEERRQKSNVMSELIDAVANSGNAGDAEREVKIILKKRGRHNDASAGAGSGAPGAGATNLSIRGLKKATTPMERLKARERKGPYSPFQGLRLAPSRYPQLEDKGVYHHIDLERFMSYEEYKVPGYDPAEFYKRAMFEAFGGLGLVIGEDEDAGTGGRGGRGEREEGEGTVKSETPSSGLVPVKMEVE</sequence>
<dbReference type="GO" id="GO:0008270">
    <property type="term" value="F:zinc ion binding"/>
    <property type="evidence" value="ECO:0007669"/>
    <property type="project" value="UniProtKB-KW"/>
</dbReference>
<evidence type="ECO:0000256" key="6">
    <source>
        <dbReference type="ARBA" id="ARBA00023242"/>
    </source>
</evidence>
<protein>
    <recommendedName>
        <fullName evidence="2">RNA polymerase II transcription factor B subunit 3</fullName>
    </recommendedName>
    <alternativeName>
        <fullName evidence="8">RNA polymerase II transcription factor B 38 kDa subunit</fullName>
    </alternativeName>
    <alternativeName>
        <fullName evidence="7">RNA polymerase II transcription factor B p38 subunit</fullName>
    </alternativeName>
</protein>
<evidence type="ECO:0000259" key="11">
    <source>
        <dbReference type="PROSITE" id="PS50089"/>
    </source>
</evidence>
<proteinExistence type="predicted"/>
<evidence type="ECO:0000313" key="12">
    <source>
        <dbReference type="EMBL" id="KAJ2898081.1"/>
    </source>
</evidence>